<dbReference type="Gene3D" id="1.10.340.70">
    <property type="match status" value="1"/>
</dbReference>
<dbReference type="InterPro" id="IPR043502">
    <property type="entry name" value="DNA/RNA_pol_sf"/>
</dbReference>
<accession>A0A815L738</accession>
<evidence type="ECO:0000313" key="3">
    <source>
        <dbReference type="EMBL" id="CAF0871874.1"/>
    </source>
</evidence>
<dbReference type="PANTHER" id="PTHR37984">
    <property type="entry name" value="PROTEIN CBG26694"/>
    <property type="match status" value="1"/>
</dbReference>
<dbReference type="Pfam" id="PF00078">
    <property type="entry name" value="RVT_1"/>
    <property type="match status" value="1"/>
</dbReference>
<dbReference type="Gene3D" id="3.30.70.270">
    <property type="match status" value="2"/>
</dbReference>
<comment type="caution">
    <text evidence="4">The sequence shown here is derived from an EMBL/GenBank/DDBJ whole genome shotgun (WGS) entry which is preliminary data.</text>
</comment>
<dbReference type="InterPro" id="IPR001584">
    <property type="entry name" value="Integrase_cat-core"/>
</dbReference>
<dbReference type="OrthoDB" id="10063667at2759"/>
<reference evidence="4" key="1">
    <citation type="submission" date="2021-02" db="EMBL/GenBank/DDBJ databases">
        <authorList>
            <person name="Nowell W R."/>
        </authorList>
    </citation>
    <scope>NUCLEOTIDE SEQUENCE</scope>
</reference>
<gene>
    <name evidence="4" type="ORF">GPM918_LOCUS33372</name>
    <name evidence="3" type="ORF">OVA965_LOCUS8175</name>
    <name evidence="6" type="ORF">SRO942_LOCUS34056</name>
    <name evidence="5" type="ORF">TMI583_LOCUS8169</name>
</gene>
<feature type="domain" description="Integrase catalytic" evidence="2">
    <location>
        <begin position="506"/>
        <end position="603"/>
    </location>
</feature>
<dbReference type="InterPro" id="IPR041577">
    <property type="entry name" value="RT_RNaseH_2"/>
</dbReference>
<dbReference type="AlphaFoldDB" id="A0A815L738"/>
<dbReference type="InterPro" id="IPR050951">
    <property type="entry name" value="Retrovirus_Pol_polyprotein"/>
</dbReference>
<dbReference type="Proteomes" id="UP000682733">
    <property type="component" value="Unassembled WGS sequence"/>
</dbReference>
<dbReference type="SUPFAM" id="SSF56672">
    <property type="entry name" value="DNA/RNA polymerases"/>
    <property type="match status" value="1"/>
</dbReference>
<name>A0A815L738_9BILA</name>
<evidence type="ECO:0000313" key="6">
    <source>
        <dbReference type="EMBL" id="CAF4297111.1"/>
    </source>
</evidence>
<dbReference type="Proteomes" id="UP000677228">
    <property type="component" value="Unassembled WGS sequence"/>
</dbReference>
<dbReference type="GO" id="GO:0015074">
    <property type="term" value="P:DNA integration"/>
    <property type="evidence" value="ECO:0007669"/>
    <property type="project" value="InterPro"/>
</dbReference>
<proteinExistence type="predicted"/>
<dbReference type="Pfam" id="PF17919">
    <property type="entry name" value="RT_RNaseH_2"/>
    <property type="match status" value="1"/>
</dbReference>
<dbReference type="EMBL" id="CAJNOK010002717">
    <property type="protein sequence ID" value="CAF0871874.1"/>
    <property type="molecule type" value="Genomic_DNA"/>
</dbReference>
<dbReference type="Pfam" id="PF17921">
    <property type="entry name" value="Integrase_H2C2"/>
    <property type="match status" value="1"/>
</dbReference>
<dbReference type="EMBL" id="CAJOBC010083132">
    <property type="protein sequence ID" value="CAF4297111.1"/>
    <property type="molecule type" value="Genomic_DNA"/>
</dbReference>
<dbReference type="SUPFAM" id="SSF53098">
    <property type="entry name" value="Ribonuclease H-like"/>
    <property type="match status" value="1"/>
</dbReference>
<evidence type="ECO:0000259" key="2">
    <source>
        <dbReference type="PROSITE" id="PS50994"/>
    </source>
</evidence>
<dbReference type="GO" id="GO:0003824">
    <property type="term" value="F:catalytic activity"/>
    <property type="evidence" value="ECO:0007669"/>
    <property type="project" value="UniProtKB-KW"/>
</dbReference>
<dbReference type="Gene3D" id="3.30.420.10">
    <property type="entry name" value="Ribonuclease H-like superfamily/Ribonuclease H"/>
    <property type="match status" value="1"/>
</dbReference>
<evidence type="ECO:0000313" key="5">
    <source>
        <dbReference type="EMBL" id="CAF3656719.1"/>
    </source>
</evidence>
<dbReference type="GO" id="GO:0003676">
    <property type="term" value="F:nucleic acid binding"/>
    <property type="evidence" value="ECO:0007669"/>
    <property type="project" value="InterPro"/>
</dbReference>
<sequence length="603" mass="69712">MINTLKSCRSFCVVYLDDVIVFSHSFDEHLDHPNQVFAALRDKQIVLNPPKCETAVQKINYLGHTITKDSVTPMNDRIKTILEIKEPRTLPRASKFIGALSWYRKFLPHFATLAAPIHDVTNLTKANRHKFKWKEEQRKAFNNLKQILTSQPLVLNFPVDNKPLILTTDASAIGIGGVLQHEVNGQPHNLYYHSQLMTPCEKRYSTIEQEALAIYKCFARMRPFILGRSIIVMTDHCPLCNIMNKTVRNIRVDRIDNLIQEYNIDQVIHIKGRENCLPDYLSRHPREQGDELNDIDYGIASKETAPFQLPVAVGAEDQSPSHPNLLSAMTLRTLKNQNVRATTTTDNNSPDHYDFDAENDKFPNTQIPSNFTSNHFDVMKLQGEQDKDINIQNIIVNLNKNLQNSSYVIKDSILYKLISPPRYSKTKIEVIYLPESMIKPLLYAIHKDPMTGGHFSTDRTYNKIKTQYWWPRMRYIIVQHIKVCILCQQYNYSRQKKHGHLRPIPPPEGPFQMIGIDYCGPFKRTPRENQYVLVITDYFIRHITALTLPDCTAHTTAQSLFNDYFCKFGIQSVILSNQGPHFRKYTKIDRLQPYIQRTIPSAN</sequence>
<dbReference type="InterPro" id="IPR000477">
    <property type="entry name" value="RT_dom"/>
</dbReference>
<dbReference type="EMBL" id="CAJOBA010002717">
    <property type="protein sequence ID" value="CAF3656719.1"/>
    <property type="molecule type" value="Genomic_DNA"/>
</dbReference>
<dbReference type="InterPro" id="IPR041588">
    <property type="entry name" value="Integrase_H2C2"/>
</dbReference>
<dbReference type="EMBL" id="CAJNOQ010017709">
    <property type="protein sequence ID" value="CAF1405509.1"/>
    <property type="molecule type" value="Genomic_DNA"/>
</dbReference>
<organism evidence="4 7">
    <name type="scientific">Didymodactylos carnosus</name>
    <dbReference type="NCBI Taxonomy" id="1234261"/>
    <lineage>
        <taxon>Eukaryota</taxon>
        <taxon>Metazoa</taxon>
        <taxon>Spiralia</taxon>
        <taxon>Gnathifera</taxon>
        <taxon>Rotifera</taxon>
        <taxon>Eurotatoria</taxon>
        <taxon>Bdelloidea</taxon>
        <taxon>Philodinida</taxon>
        <taxon>Philodinidae</taxon>
        <taxon>Didymodactylos</taxon>
    </lineage>
</organism>
<dbReference type="InterPro" id="IPR012337">
    <property type="entry name" value="RNaseH-like_sf"/>
</dbReference>
<dbReference type="Proteomes" id="UP000663829">
    <property type="component" value="Unassembled WGS sequence"/>
</dbReference>
<evidence type="ECO:0000313" key="7">
    <source>
        <dbReference type="Proteomes" id="UP000663829"/>
    </source>
</evidence>
<evidence type="ECO:0000256" key="1">
    <source>
        <dbReference type="ARBA" id="ARBA00023268"/>
    </source>
</evidence>
<keyword evidence="1" id="KW-0511">Multifunctional enzyme</keyword>
<dbReference type="Proteomes" id="UP000681722">
    <property type="component" value="Unassembled WGS sequence"/>
</dbReference>
<dbReference type="FunFam" id="3.30.70.270:FF:000020">
    <property type="entry name" value="Transposon Tf2-6 polyprotein-like Protein"/>
    <property type="match status" value="1"/>
</dbReference>
<evidence type="ECO:0000313" key="4">
    <source>
        <dbReference type="EMBL" id="CAF1405509.1"/>
    </source>
</evidence>
<dbReference type="FunFam" id="1.10.340.70:FF:000001">
    <property type="entry name" value="Retrovirus-related Pol polyprotein from transposon gypsy-like Protein"/>
    <property type="match status" value="1"/>
</dbReference>
<dbReference type="PROSITE" id="PS50994">
    <property type="entry name" value="INTEGRASE"/>
    <property type="match status" value="1"/>
</dbReference>
<protein>
    <recommendedName>
        <fullName evidence="2">Integrase catalytic domain-containing protein</fullName>
    </recommendedName>
</protein>
<dbReference type="InterPro" id="IPR043128">
    <property type="entry name" value="Rev_trsase/Diguanyl_cyclase"/>
</dbReference>
<dbReference type="CDD" id="cd09274">
    <property type="entry name" value="RNase_HI_RT_Ty3"/>
    <property type="match status" value="1"/>
</dbReference>
<dbReference type="PANTHER" id="PTHR37984:SF5">
    <property type="entry name" value="PROTEIN NYNRIN-LIKE"/>
    <property type="match status" value="1"/>
</dbReference>
<dbReference type="InterPro" id="IPR036397">
    <property type="entry name" value="RNaseH_sf"/>
</dbReference>
<keyword evidence="7" id="KW-1185">Reference proteome</keyword>